<dbReference type="InterPro" id="IPR013096">
    <property type="entry name" value="Cupin_2"/>
</dbReference>
<dbReference type="InterPro" id="IPR014710">
    <property type="entry name" value="RmlC-like_jellyroll"/>
</dbReference>
<feature type="region of interest" description="Disordered" evidence="1">
    <location>
        <begin position="127"/>
        <end position="148"/>
    </location>
</feature>
<keyword evidence="4" id="KW-1185">Reference proteome</keyword>
<name>A0A543CEI9_9ACTN</name>
<evidence type="ECO:0000313" key="4">
    <source>
        <dbReference type="Proteomes" id="UP000316096"/>
    </source>
</evidence>
<dbReference type="SUPFAM" id="SSF51182">
    <property type="entry name" value="RmlC-like cupins"/>
    <property type="match status" value="1"/>
</dbReference>
<protein>
    <submittedName>
        <fullName evidence="3">Cupin domain</fullName>
    </submittedName>
</protein>
<sequence length="148" mass="16103">MGNAIVLADGEGQVYSARGSELVFKAGRATTDGRFSFMDRTLPPGGRRPPKHVHVAASEAFYVLEGEIEFWLDDATTRQGAGAFVLVPGGVSHSFANAGPEPARLLILHAPAMDAYFEELHELWLGDEPPAPETEKELMRRHGMVTET</sequence>
<evidence type="ECO:0000256" key="1">
    <source>
        <dbReference type="SAM" id="MobiDB-lite"/>
    </source>
</evidence>
<dbReference type="Pfam" id="PF07883">
    <property type="entry name" value="Cupin_2"/>
    <property type="match status" value="1"/>
</dbReference>
<evidence type="ECO:0000259" key="2">
    <source>
        <dbReference type="Pfam" id="PF07883"/>
    </source>
</evidence>
<proteinExistence type="predicted"/>
<gene>
    <name evidence="3" type="ORF">FB559_0860</name>
</gene>
<reference evidence="3 4" key="1">
    <citation type="submission" date="2019-06" db="EMBL/GenBank/DDBJ databases">
        <title>Sequencing the genomes of 1000 actinobacteria strains.</title>
        <authorList>
            <person name="Klenk H.-P."/>
        </authorList>
    </citation>
    <scope>NUCLEOTIDE SEQUENCE [LARGE SCALE GENOMIC DNA]</scope>
    <source>
        <strain evidence="3 4">DSM 102200</strain>
    </source>
</reference>
<dbReference type="InterPro" id="IPR011051">
    <property type="entry name" value="RmlC_Cupin_sf"/>
</dbReference>
<comment type="caution">
    <text evidence="3">The sequence shown here is derived from an EMBL/GenBank/DDBJ whole genome shotgun (WGS) entry which is preliminary data.</text>
</comment>
<feature type="domain" description="Cupin type-2" evidence="2">
    <location>
        <begin position="41"/>
        <end position="107"/>
    </location>
</feature>
<organism evidence="3 4">
    <name type="scientific">Actinoallomurus bryophytorum</name>
    <dbReference type="NCBI Taxonomy" id="1490222"/>
    <lineage>
        <taxon>Bacteria</taxon>
        <taxon>Bacillati</taxon>
        <taxon>Actinomycetota</taxon>
        <taxon>Actinomycetes</taxon>
        <taxon>Streptosporangiales</taxon>
        <taxon>Thermomonosporaceae</taxon>
        <taxon>Actinoallomurus</taxon>
    </lineage>
</organism>
<dbReference type="Gene3D" id="2.60.120.10">
    <property type="entry name" value="Jelly Rolls"/>
    <property type="match status" value="1"/>
</dbReference>
<dbReference type="AlphaFoldDB" id="A0A543CEI9"/>
<accession>A0A543CEI9</accession>
<dbReference type="Proteomes" id="UP000316096">
    <property type="component" value="Unassembled WGS sequence"/>
</dbReference>
<dbReference type="EMBL" id="VFOZ01000001">
    <property type="protein sequence ID" value="TQL95357.1"/>
    <property type="molecule type" value="Genomic_DNA"/>
</dbReference>
<dbReference type="PANTHER" id="PTHR36440">
    <property type="entry name" value="PUTATIVE (AFU_ORTHOLOGUE AFUA_8G07350)-RELATED"/>
    <property type="match status" value="1"/>
</dbReference>
<evidence type="ECO:0000313" key="3">
    <source>
        <dbReference type="EMBL" id="TQL95357.1"/>
    </source>
</evidence>
<dbReference type="InterPro" id="IPR053146">
    <property type="entry name" value="QDO-like"/>
</dbReference>
<dbReference type="PANTHER" id="PTHR36440:SF1">
    <property type="entry name" value="PUTATIVE (AFU_ORTHOLOGUE AFUA_8G07350)-RELATED"/>
    <property type="match status" value="1"/>
</dbReference>